<dbReference type="Proteomes" id="UP000745577">
    <property type="component" value="Unassembled WGS sequence"/>
</dbReference>
<evidence type="ECO:0000313" key="3">
    <source>
        <dbReference type="Proteomes" id="UP000745577"/>
    </source>
</evidence>
<keyword evidence="1" id="KW-0812">Transmembrane</keyword>
<dbReference type="EMBL" id="JAGQLL010000037">
    <property type="protein sequence ID" value="MCA9380195.1"/>
    <property type="molecule type" value="Genomic_DNA"/>
</dbReference>
<keyword evidence="1" id="KW-1133">Transmembrane helix</keyword>
<evidence type="ECO:0000256" key="1">
    <source>
        <dbReference type="SAM" id="Phobius"/>
    </source>
</evidence>
<dbReference type="AlphaFoldDB" id="A0A955L197"/>
<protein>
    <submittedName>
        <fullName evidence="2">Uncharacterized protein</fullName>
    </submittedName>
</protein>
<proteinExistence type="predicted"/>
<keyword evidence="1" id="KW-0472">Membrane</keyword>
<feature type="transmembrane region" description="Helical" evidence="1">
    <location>
        <begin position="72"/>
        <end position="94"/>
    </location>
</feature>
<reference evidence="2" key="2">
    <citation type="journal article" date="2021" name="Microbiome">
        <title>Successional dynamics and alternative stable states in a saline activated sludge microbial community over 9 years.</title>
        <authorList>
            <person name="Wang Y."/>
            <person name="Ye J."/>
            <person name="Ju F."/>
            <person name="Liu L."/>
            <person name="Boyd J.A."/>
            <person name="Deng Y."/>
            <person name="Parks D.H."/>
            <person name="Jiang X."/>
            <person name="Yin X."/>
            <person name="Woodcroft B.J."/>
            <person name="Tyson G.W."/>
            <person name="Hugenholtz P."/>
            <person name="Polz M.F."/>
            <person name="Zhang T."/>
        </authorList>
    </citation>
    <scope>NUCLEOTIDE SEQUENCE</scope>
    <source>
        <strain evidence="2">HKST-UBA15</strain>
    </source>
</reference>
<evidence type="ECO:0000313" key="2">
    <source>
        <dbReference type="EMBL" id="MCA9380195.1"/>
    </source>
</evidence>
<accession>A0A955L197</accession>
<gene>
    <name evidence="2" type="ORF">KC675_03385</name>
</gene>
<sequence>MRNFFIFSLLVALALNLLFFPYTETEKLKELNQFCDTGPIIECLGRQFEESRREPAWSMTTSLMDVEKNFPIFFIQLLITIGWFSVLSIGLYALPNKENKD</sequence>
<name>A0A955L197_9BACT</name>
<organism evidence="2 3">
    <name type="scientific">Candidatus Dojkabacteria bacterium</name>
    <dbReference type="NCBI Taxonomy" id="2099670"/>
    <lineage>
        <taxon>Bacteria</taxon>
        <taxon>Candidatus Dojkabacteria</taxon>
    </lineage>
</organism>
<comment type="caution">
    <text evidence="2">The sequence shown here is derived from an EMBL/GenBank/DDBJ whole genome shotgun (WGS) entry which is preliminary data.</text>
</comment>
<reference evidence="2" key="1">
    <citation type="submission" date="2020-04" db="EMBL/GenBank/DDBJ databases">
        <authorList>
            <person name="Zhang T."/>
        </authorList>
    </citation>
    <scope>NUCLEOTIDE SEQUENCE</scope>
    <source>
        <strain evidence="2">HKST-UBA15</strain>
    </source>
</reference>